<comment type="caution">
    <text evidence="1">The sequence shown here is derived from an EMBL/GenBank/DDBJ whole genome shotgun (WGS) entry which is preliminary data.</text>
</comment>
<evidence type="ECO:0000313" key="1">
    <source>
        <dbReference type="EMBL" id="OQP40667.1"/>
    </source>
</evidence>
<dbReference type="InterPro" id="IPR029044">
    <property type="entry name" value="Nucleotide-diphossugar_trans"/>
</dbReference>
<sequence>MSEIKSFIAAGGSGSRLSLGYPKAGLKYHGHTLLYWSVVNMLDAGLEFIQIFVNHPDWLSRFQEEMNQLPHLHFMLDKGFNNTFQLFKIYSSTQGGRHFFTYGHSPRPVKCYKRFAASNTLLGISLVPTTSKAEKIEYSPFQFIEPPYLLNCDQLNLEANSWKHFFYNNCKFISPIINHLIPEFNFRHEWLQYRYYLHTQRIAV</sequence>
<dbReference type="Gene3D" id="3.90.550.10">
    <property type="entry name" value="Spore Coat Polysaccharide Biosynthesis Protein SpsA, Chain A"/>
    <property type="match status" value="1"/>
</dbReference>
<dbReference type="RefSeq" id="WP_014221044.1">
    <property type="nucleotide sequence ID" value="NZ_LWBO01000066.1"/>
</dbReference>
<reference evidence="1 2" key="1">
    <citation type="submission" date="2016-04" db="EMBL/GenBank/DDBJ databases">
        <authorList>
            <person name="Chen L."/>
            <person name="Zhuang W."/>
            <person name="Wang G."/>
        </authorList>
    </citation>
    <scope>NUCLEOTIDE SEQUENCE [LARGE SCALE GENOMIC DNA]</scope>
    <source>
        <strain evidence="2">GR20</strain>
    </source>
</reference>
<keyword evidence="2" id="KW-1185">Reference proteome</keyword>
<protein>
    <recommendedName>
        <fullName evidence="3">MobA-like NTP transferase domain-containing protein</fullName>
    </recommendedName>
</protein>
<gene>
    <name evidence="1" type="ORF">A4D02_14315</name>
</gene>
<dbReference type="SUPFAM" id="SSF53448">
    <property type="entry name" value="Nucleotide-diphospho-sugar transferases"/>
    <property type="match status" value="1"/>
</dbReference>
<dbReference type="EMBL" id="LWBO01000066">
    <property type="protein sequence ID" value="OQP40667.1"/>
    <property type="molecule type" value="Genomic_DNA"/>
</dbReference>
<evidence type="ECO:0000313" key="2">
    <source>
        <dbReference type="Proteomes" id="UP000192277"/>
    </source>
</evidence>
<dbReference type="Proteomes" id="UP000192277">
    <property type="component" value="Unassembled WGS sequence"/>
</dbReference>
<accession>A0ABX3NPC1</accession>
<organism evidence="1 2">
    <name type="scientific">Niastella koreensis</name>
    <dbReference type="NCBI Taxonomy" id="354356"/>
    <lineage>
        <taxon>Bacteria</taxon>
        <taxon>Pseudomonadati</taxon>
        <taxon>Bacteroidota</taxon>
        <taxon>Chitinophagia</taxon>
        <taxon>Chitinophagales</taxon>
        <taxon>Chitinophagaceae</taxon>
        <taxon>Niastella</taxon>
    </lineage>
</organism>
<evidence type="ECO:0008006" key="3">
    <source>
        <dbReference type="Google" id="ProtNLM"/>
    </source>
</evidence>
<name>A0ABX3NPC1_9BACT</name>
<proteinExistence type="predicted"/>